<dbReference type="AlphaFoldDB" id="A0AAE9SV08"/>
<dbReference type="EMBL" id="CP028989">
    <property type="protein sequence ID" value="UUO69193.1"/>
    <property type="molecule type" value="Genomic_DNA"/>
</dbReference>
<evidence type="ECO:0000313" key="2">
    <source>
        <dbReference type="Proteomes" id="UP001058872"/>
    </source>
</evidence>
<accession>A0AAE9SV08</accession>
<evidence type="ECO:0000313" key="1">
    <source>
        <dbReference type="EMBL" id="UUO69193.1"/>
    </source>
</evidence>
<protein>
    <submittedName>
        <fullName evidence="1">Uncharacterized protein</fullName>
    </submittedName>
</protein>
<name>A0AAE9SV08_9BRAD</name>
<sequence length="85" mass="9581">MALQDERPSLSQAIGRLVELGLAHADEDRQKLRAREMAGDAIDRMADSTTTADDRAIRKRALLDGPKEFDHVRIDRAKRSKPVQE</sequence>
<reference evidence="1" key="1">
    <citation type="submission" date="2018-04" db="EMBL/GenBank/DDBJ databases">
        <title>Genomes of Endosymbiotic and Endophytic Bradyrhizobium Publication status.</title>
        <authorList>
            <person name="Guha S."/>
            <person name="Jorrin B."/>
            <person name="Sarkar M."/>
            <person name="Poole P.S."/>
            <person name="DasGupta M."/>
        </authorList>
    </citation>
    <scope>NUCLEOTIDE SEQUENCE</scope>
    <source>
        <strain evidence="1">WBOS16</strain>
    </source>
</reference>
<dbReference type="Proteomes" id="UP001058872">
    <property type="component" value="Chromosome"/>
</dbReference>
<gene>
    <name evidence="1" type="ORF">DCM83_30905</name>
</gene>
<proteinExistence type="predicted"/>
<organism evidence="1 2">
    <name type="scientific">Bradyrhizobium betae</name>
    <dbReference type="NCBI Taxonomy" id="244734"/>
    <lineage>
        <taxon>Bacteria</taxon>
        <taxon>Pseudomonadati</taxon>
        <taxon>Pseudomonadota</taxon>
        <taxon>Alphaproteobacteria</taxon>
        <taxon>Hyphomicrobiales</taxon>
        <taxon>Nitrobacteraceae</taxon>
        <taxon>Bradyrhizobium</taxon>
    </lineage>
</organism>